<accession>A0A0F9GDN0</accession>
<dbReference type="GO" id="GO:0003677">
    <property type="term" value="F:DNA binding"/>
    <property type="evidence" value="ECO:0007669"/>
    <property type="project" value="InterPro"/>
</dbReference>
<protein>
    <recommendedName>
        <fullName evidence="1">HNH nuclease domain-containing protein</fullName>
    </recommendedName>
</protein>
<evidence type="ECO:0000259" key="1">
    <source>
        <dbReference type="Pfam" id="PF13392"/>
    </source>
</evidence>
<dbReference type="AlphaFoldDB" id="A0A0F9GDN0"/>
<dbReference type="SUPFAM" id="SSF54171">
    <property type="entry name" value="DNA-binding domain"/>
    <property type="match status" value="1"/>
</dbReference>
<dbReference type="InterPro" id="IPR003615">
    <property type="entry name" value="HNH_nuc"/>
</dbReference>
<dbReference type="InterPro" id="IPR044925">
    <property type="entry name" value="His-Me_finger_sf"/>
</dbReference>
<evidence type="ECO:0000313" key="2">
    <source>
        <dbReference type="EMBL" id="KKL67575.1"/>
    </source>
</evidence>
<dbReference type="SUPFAM" id="SSF54060">
    <property type="entry name" value="His-Me finger endonucleases"/>
    <property type="match status" value="1"/>
</dbReference>
<proteinExistence type="predicted"/>
<organism evidence="2">
    <name type="scientific">marine sediment metagenome</name>
    <dbReference type="NCBI Taxonomy" id="412755"/>
    <lineage>
        <taxon>unclassified sequences</taxon>
        <taxon>metagenomes</taxon>
        <taxon>ecological metagenomes</taxon>
    </lineage>
</organism>
<gene>
    <name evidence="2" type="ORF">LCGC14_2133640</name>
</gene>
<feature type="domain" description="HNH nuclease" evidence="1">
    <location>
        <begin position="93"/>
        <end position="123"/>
    </location>
</feature>
<reference evidence="2" key="1">
    <citation type="journal article" date="2015" name="Nature">
        <title>Complex archaea that bridge the gap between prokaryotes and eukaryotes.</title>
        <authorList>
            <person name="Spang A."/>
            <person name="Saw J.H."/>
            <person name="Jorgensen S.L."/>
            <person name="Zaremba-Niedzwiedzka K."/>
            <person name="Martijn J."/>
            <person name="Lind A.E."/>
            <person name="van Eijk R."/>
            <person name="Schleper C."/>
            <person name="Guy L."/>
            <person name="Ettema T.J."/>
        </authorList>
    </citation>
    <scope>NUCLEOTIDE SEQUENCE</scope>
</reference>
<dbReference type="GO" id="GO:0003700">
    <property type="term" value="F:DNA-binding transcription factor activity"/>
    <property type="evidence" value="ECO:0007669"/>
    <property type="project" value="InterPro"/>
</dbReference>
<name>A0A0F9GDN0_9ZZZZ</name>
<dbReference type="InterPro" id="IPR036955">
    <property type="entry name" value="AP2/ERF_dom_sf"/>
</dbReference>
<comment type="caution">
    <text evidence="2">The sequence shown here is derived from an EMBL/GenBank/DDBJ whole genome shotgun (WGS) entry which is preliminary data.</text>
</comment>
<dbReference type="InterPro" id="IPR016177">
    <property type="entry name" value="DNA-bd_dom_sf"/>
</dbReference>
<dbReference type="EMBL" id="LAZR01026815">
    <property type="protein sequence ID" value="KKL67575.1"/>
    <property type="molecule type" value="Genomic_DNA"/>
</dbReference>
<dbReference type="Gene3D" id="3.30.730.10">
    <property type="entry name" value="AP2/ERF domain"/>
    <property type="match status" value="1"/>
</dbReference>
<dbReference type="Pfam" id="PF13392">
    <property type="entry name" value="HNH_3"/>
    <property type="match status" value="1"/>
</dbReference>
<sequence>MYFPTSSSQSLLVINNHEKQQPRIFNMKKIQLGGHRYKTVPIQGYTIVDDEDYEWALQYQWHLSQYGYVARMGGRDVDSNRKLLFMHRELINVPKGILTDHINRDKLDNRKKNLRTCNHAQNAWNAERRKDNKSGYKGVSWNKRTMRWIPQLQVNKRSIYLGVFKKKQIAIEAYKQAVKKYFKEFSPYEKKQQSRIFGAHL</sequence>